<reference evidence="5" key="1">
    <citation type="journal article" date="2015" name="PLoS Genet.">
        <title>Genome Sequence and Transcriptome Analyses of Chrysochromulina tobin: Metabolic Tools for Enhanced Algal Fitness in the Prominent Order Prymnesiales (Haptophyceae).</title>
        <authorList>
            <person name="Hovde B.T."/>
            <person name="Deodato C.R."/>
            <person name="Hunsperger H.M."/>
            <person name="Ryken S.A."/>
            <person name="Yost W."/>
            <person name="Jha R.K."/>
            <person name="Patterson J."/>
            <person name="Monnat R.J. Jr."/>
            <person name="Barlow S.B."/>
            <person name="Starkenburg S.R."/>
            <person name="Cattolico R.A."/>
        </authorList>
    </citation>
    <scope>NUCLEOTIDE SEQUENCE</scope>
    <source>
        <strain evidence="5">CCMP291</strain>
    </source>
</reference>
<name>A0A0M0JKI5_9EUKA</name>
<dbReference type="InterPro" id="IPR052350">
    <property type="entry name" value="Metallo-dep_Lactonases"/>
</dbReference>
<gene>
    <name evidence="4" type="ORF">Ctob_010855</name>
</gene>
<dbReference type="EMBL" id="JWZX01002793">
    <property type="protein sequence ID" value="KOO26852.1"/>
    <property type="molecule type" value="Genomic_DNA"/>
</dbReference>
<dbReference type="Proteomes" id="UP000037460">
    <property type="component" value="Unassembled WGS sequence"/>
</dbReference>
<dbReference type="GO" id="GO:0016787">
    <property type="term" value="F:hydrolase activity"/>
    <property type="evidence" value="ECO:0007669"/>
    <property type="project" value="UniProtKB-KW"/>
</dbReference>
<evidence type="ECO:0000259" key="3">
    <source>
        <dbReference type="Pfam" id="PF04909"/>
    </source>
</evidence>
<feature type="domain" description="Amidohydrolase-related" evidence="3">
    <location>
        <begin position="530"/>
        <end position="821"/>
    </location>
</feature>
<evidence type="ECO:0000313" key="5">
    <source>
        <dbReference type="Proteomes" id="UP000037460"/>
    </source>
</evidence>
<organism evidence="4 5">
    <name type="scientific">Chrysochromulina tobinii</name>
    <dbReference type="NCBI Taxonomy" id="1460289"/>
    <lineage>
        <taxon>Eukaryota</taxon>
        <taxon>Haptista</taxon>
        <taxon>Haptophyta</taxon>
        <taxon>Prymnesiophyceae</taxon>
        <taxon>Prymnesiales</taxon>
        <taxon>Chrysochromulinaceae</taxon>
        <taxon>Chrysochromulina</taxon>
    </lineage>
</organism>
<evidence type="ECO:0000256" key="1">
    <source>
        <dbReference type="ARBA" id="ARBA00038310"/>
    </source>
</evidence>
<dbReference type="SUPFAM" id="SSF51556">
    <property type="entry name" value="Metallo-dependent hydrolases"/>
    <property type="match status" value="1"/>
</dbReference>
<protein>
    <submittedName>
        <fullName evidence="4">Amidohydrolase 2</fullName>
    </submittedName>
</protein>
<dbReference type="OrthoDB" id="2135488at2759"/>
<dbReference type="PANTHER" id="PTHR43569">
    <property type="entry name" value="AMIDOHYDROLASE"/>
    <property type="match status" value="1"/>
</dbReference>
<dbReference type="Gene3D" id="3.20.20.140">
    <property type="entry name" value="Metal-dependent hydrolases"/>
    <property type="match status" value="1"/>
</dbReference>
<feature type="region of interest" description="Disordered" evidence="2">
    <location>
        <begin position="306"/>
        <end position="336"/>
    </location>
</feature>
<evidence type="ECO:0000256" key="2">
    <source>
        <dbReference type="SAM" id="MobiDB-lite"/>
    </source>
</evidence>
<keyword evidence="5" id="KW-1185">Reference proteome</keyword>
<proteinExistence type="inferred from homology"/>
<keyword evidence="4" id="KW-0378">Hydrolase</keyword>
<comment type="caution">
    <text evidence="4">The sequence shown here is derived from an EMBL/GenBank/DDBJ whole genome shotgun (WGS) entry which is preliminary data.</text>
</comment>
<sequence>MDMTPTNPEGSYWEFLQMLWQSTADAADAEDGPALGWRGSPIAEVAFFRHGFVRAWYFTAKDGTVKRKQKKSLSVAELSKRLCAGNPLPSANVPLENDPGEVVALAVFGPDGLMDLRGRMGSSVAALERGPLRWLLDVDDAQRRHELQAVVKYVRNRGEREAVLRFDWRAQVSQYELRSAMAPLQAGSSHTVVPAYQRLSTHGPVMYYSEKERHVPEAAVRKATEVCEGLASRIAGKNTPREEVHICADFKLLGGDKVVLLWAGSAAGDEAFPAYAFPASMKAAELPQEATAAPPREPVRLALLQAQPKSGRGSSKSSSESAMISSARGSRGSSEKVPGLNLLCSRYFICRGCGRTEPRNLALQPARDMSAYRAMEVYSGEGAPDAHDDPEAEDDVLEELLRPQNALLPAILTSERAKTLPSSLRPTTATASATARLASPRLIVRTDAGGDGGTSNSITPLRGTIPGWHQAAMCAECAAKEAAPVAPPRRAEALSLRAKKLKETLRLAEEATGAADPPTFATLKSARTYLPEQYAEHSAGLPIRKTVHVEAMCDSAIGEALWVEGLADAGRCNVAAIVAGVNLADEDAEAQLDEIKAKCPRLRGNRYIIDYAGPFDGGNNATHPNMVRHGGGGGVDYLRDPAVAPAFEKGFAALAVRGLSFDLQCAPEQLPAAAALCAKYPMVPVVIDHMGKPRHLLADGSAEDTAKITEWRQGMKLMAALPQVCVKLSMLGYAVPGWHADAAKEALLKSLVLETIELFGPARCMFASNFHISAAGSDSDGKSDTGPEMPELYGKFESWVADRSEEDKVLLFAGAAEAFYKI</sequence>
<accession>A0A0M0JKI5</accession>
<dbReference type="InterPro" id="IPR006680">
    <property type="entry name" value="Amidohydro-rel"/>
</dbReference>
<dbReference type="InterPro" id="IPR032466">
    <property type="entry name" value="Metal_Hydrolase"/>
</dbReference>
<dbReference type="PANTHER" id="PTHR43569:SF2">
    <property type="entry name" value="AMIDOHYDROLASE-RELATED DOMAIN-CONTAINING PROTEIN"/>
    <property type="match status" value="1"/>
</dbReference>
<feature type="compositionally biased region" description="Low complexity" evidence="2">
    <location>
        <begin position="309"/>
        <end position="330"/>
    </location>
</feature>
<dbReference type="Pfam" id="PF04909">
    <property type="entry name" value="Amidohydro_2"/>
    <property type="match status" value="1"/>
</dbReference>
<dbReference type="AlphaFoldDB" id="A0A0M0JKI5"/>
<evidence type="ECO:0000313" key="4">
    <source>
        <dbReference type="EMBL" id="KOO26852.1"/>
    </source>
</evidence>
<comment type="similarity">
    <text evidence="1">Belongs to the metallo-dependent hydrolases superfamily.</text>
</comment>